<evidence type="ECO:0000256" key="2">
    <source>
        <dbReference type="ARBA" id="ARBA00022499"/>
    </source>
</evidence>
<dbReference type="GO" id="GO:0031625">
    <property type="term" value="F:ubiquitin protein ligase binding"/>
    <property type="evidence" value="ECO:0007669"/>
    <property type="project" value="InterPro"/>
</dbReference>
<evidence type="ECO:0000256" key="5">
    <source>
        <dbReference type="RuleBase" id="RU003829"/>
    </source>
</evidence>
<feature type="region of interest" description="Disordered" evidence="6">
    <location>
        <begin position="101"/>
        <end position="123"/>
    </location>
</feature>
<dbReference type="SUPFAM" id="SSF46785">
    <property type="entry name" value="Winged helix' DNA-binding domain"/>
    <property type="match status" value="1"/>
</dbReference>
<organism evidence="8 9">
    <name type="scientific">Pyronema omphalodes (strain CBS 100304)</name>
    <name type="common">Pyronema confluens</name>
    <dbReference type="NCBI Taxonomy" id="1076935"/>
    <lineage>
        <taxon>Eukaryota</taxon>
        <taxon>Fungi</taxon>
        <taxon>Dikarya</taxon>
        <taxon>Ascomycota</taxon>
        <taxon>Pezizomycotina</taxon>
        <taxon>Pezizomycetes</taxon>
        <taxon>Pezizales</taxon>
        <taxon>Pyronemataceae</taxon>
        <taxon>Pyronema</taxon>
    </lineage>
</organism>
<accession>U4LFD1</accession>
<dbReference type="STRING" id="1076935.U4LFD1"/>
<dbReference type="Pfam" id="PF26557">
    <property type="entry name" value="Cullin_AB"/>
    <property type="match status" value="1"/>
</dbReference>
<gene>
    <name evidence="8" type="ORF">PCON_08383</name>
</gene>
<dbReference type="GO" id="GO:0031461">
    <property type="term" value="C:cullin-RING ubiquitin ligase complex"/>
    <property type="evidence" value="ECO:0007669"/>
    <property type="project" value="InterPro"/>
</dbReference>
<dbReference type="InterPro" id="IPR059120">
    <property type="entry name" value="Cullin-like_AB"/>
</dbReference>
<evidence type="ECO:0000256" key="3">
    <source>
        <dbReference type="ARBA" id="ARBA00022843"/>
    </source>
</evidence>
<reference evidence="8 9" key="1">
    <citation type="journal article" date="2013" name="PLoS Genet.">
        <title>The genome and development-dependent transcriptomes of Pyronema confluens: a window into fungal evolution.</title>
        <authorList>
            <person name="Traeger S."/>
            <person name="Altegoer F."/>
            <person name="Freitag M."/>
            <person name="Gabaldon T."/>
            <person name="Kempken F."/>
            <person name="Kumar A."/>
            <person name="Marcet-Houben M."/>
            <person name="Poggeler S."/>
            <person name="Stajich J.E."/>
            <person name="Nowrousian M."/>
        </authorList>
    </citation>
    <scope>NUCLEOTIDE SEQUENCE [LARGE SCALE GENOMIC DNA]</scope>
    <source>
        <strain evidence="9">CBS 100304</strain>
        <tissue evidence="8">Vegetative mycelium</tissue>
    </source>
</reference>
<dbReference type="SUPFAM" id="SSF74788">
    <property type="entry name" value="Cullin repeat-like"/>
    <property type="match status" value="1"/>
</dbReference>
<evidence type="ECO:0000256" key="6">
    <source>
        <dbReference type="SAM" id="MobiDB-lite"/>
    </source>
</evidence>
<evidence type="ECO:0000256" key="4">
    <source>
        <dbReference type="PROSITE-ProRule" id="PRU00330"/>
    </source>
</evidence>
<dbReference type="PANTHER" id="PTHR11932">
    <property type="entry name" value="CULLIN"/>
    <property type="match status" value="1"/>
</dbReference>
<dbReference type="Gene3D" id="1.20.1310.10">
    <property type="entry name" value="Cullin Repeats"/>
    <property type="match status" value="4"/>
</dbReference>
<dbReference type="InterPro" id="IPR016158">
    <property type="entry name" value="Cullin_homology"/>
</dbReference>
<dbReference type="FunFam" id="1.10.10.10:FF:000014">
    <property type="entry name" value="Cullin 1"/>
    <property type="match status" value="1"/>
</dbReference>
<sequence>MPPDHPTAPIHGRKRKPSLLEEMQESSASQSRSTRQQSAITDHFSPRSQASAVFPPSTSRAKRSKPSSADGREDKPVTEATMLDFGTKDTLVDLTASSPPAMEISDNSNMTTGKVSAGQKPTGAKRLQIRNLKKPMKNSADGYFNTTWQKLDTALAAIFNKERITYSLEELYRSVENVCRGGKAPEMFELLKECCDRYVAGSLRNMILHQVGGDVVQVVRIVDSAWNQWQKQLVIISHTPMTYAYHYQSTIREVFLYLDRSYLFSSTSRQSIKLTGISMFRKHIIENRSLEKRLQNGVFELFKQDRQSGGEDSINTTLLKSYMTMISDLGLYSWFEPDFIQDSRSYYKQLAERESLAESPIAYIRECALQIEKETMRCEKFSLEVSTKRQLLSVLDEEIIKQKIPLLTDSARIRVLLERFDTTTLRILYQLLERVGDPGEALKPSWEVYIKTEGLKILLDKEKESDMVPRLMDFQGTLTTIWHSSFFKNSTIEYSLRESFTSFINYRQPGATIKDQSKAAEMIAKYVDLILRHGTKGLPPVSGSEVALTGTDDDACLAHRLELVLNLFRFIQGKAIFEAFYKKDLARRLLLARSASFDAERLMLTKLKNECGAGFTNNLEAMFKDMDLSRESVSSFKSSKIGITAAEKYGVELHVNVLSQAAWPSYPEVPVQLPRELGEHLETFGVFYTGKHKGHVLSWRHALSHCVLKAEFAKGRKYLILSAFQAVVLLSFNSSPPSVVLTYTDLLSATSLPPAELKRTLQSLALGKQRVLLKSPRGREITDNDKFQINQAFSSPNVRVKINQIQHRETEKENTETHEAVERDRGFETQAAIIRVMKSRNNVRHTELVQAVIEQTAKRGALDVSGVKVQIEKLIEKDYMKRGEGDTYLYVA</sequence>
<name>U4LFD1_PYROM</name>
<dbReference type="SUPFAM" id="SSF75632">
    <property type="entry name" value="Cullin homology domain"/>
    <property type="match status" value="1"/>
</dbReference>
<feature type="compositionally biased region" description="Polar residues" evidence="6">
    <location>
        <begin position="46"/>
        <end position="59"/>
    </location>
</feature>
<dbReference type="PROSITE" id="PS01256">
    <property type="entry name" value="CULLIN_1"/>
    <property type="match status" value="1"/>
</dbReference>
<dbReference type="AlphaFoldDB" id="U4LFD1"/>
<keyword evidence="2" id="KW-1017">Isopeptide bond</keyword>
<protein>
    <submittedName>
        <fullName evidence="8">Similar to Cullin-4 acc. no. Q8LGH4</fullName>
    </submittedName>
</protein>
<evidence type="ECO:0000259" key="7">
    <source>
        <dbReference type="PROSITE" id="PS50069"/>
    </source>
</evidence>
<dbReference type="Pfam" id="PF10557">
    <property type="entry name" value="Cullin_Nedd8"/>
    <property type="match status" value="1"/>
</dbReference>
<keyword evidence="9" id="KW-1185">Reference proteome</keyword>
<dbReference type="Gene3D" id="3.30.230.130">
    <property type="entry name" value="Cullin, Chain C, Domain 2"/>
    <property type="match status" value="1"/>
</dbReference>
<keyword evidence="3" id="KW-0832">Ubl conjugation</keyword>
<feature type="domain" description="Cullin family profile" evidence="7">
    <location>
        <begin position="518"/>
        <end position="765"/>
    </location>
</feature>
<dbReference type="InterPro" id="IPR001373">
    <property type="entry name" value="Cullin_N"/>
</dbReference>
<dbReference type="PROSITE" id="PS50069">
    <property type="entry name" value="CULLIN_2"/>
    <property type="match status" value="1"/>
</dbReference>
<dbReference type="InterPro" id="IPR016159">
    <property type="entry name" value="Cullin_repeat-like_dom_sf"/>
</dbReference>
<dbReference type="SMART" id="SM00884">
    <property type="entry name" value="Cullin_Nedd8"/>
    <property type="match status" value="1"/>
</dbReference>
<comment type="similarity">
    <text evidence="1 4 5">Belongs to the cullin family.</text>
</comment>
<dbReference type="FunFam" id="1.20.1310.10:FF:000031">
    <property type="entry name" value="Ubiquitin ligase subunit CulD"/>
    <property type="match status" value="1"/>
</dbReference>
<dbReference type="SMART" id="SM00182">
    <property type="entry name" value="CULLIN"/>
    <property type="match status" value="1"/>
</dbReference>
<dbReference type="GO" id="GO:0006511">
    <property type="term" value="P:ubiquitin-dependent protein catabolic process"/>
    <property type="evidence" value="ECO:0007669"/>
    <property type="project" value="InterPro"/>
</dbReference>
<dbReference type="InterPro" id="IPR019559">
    <property type="entry name" value="Cullin_neddylation_domain"/>
</dbReference>
<dbReference type="EMBL" id="HF935431">
    <property type="protein sequence ID" value="CCX30257.1"/>
    <property type="molecule type" value="Genomic_DNA"/>
</dbReference>
<evidence type="ECO:0000313" key="8">
    <source>
        <dbReference type="EMBL" id="CCX30257.1"/>
    </source>
</evidence>
<dbReference type="Proteomes" id="UP000018144">
    <property type="component" value="Unassembled WGS sequence"/>
</dbReference>
<evidence type="ECO:0000256" key="1">
    <source>
        <dbReference type="ARBA" id="ARBA00006019"/>
    </source>
</evidence>
<dbReference type="eggNOG" id="KOG2167">
    <property type="taxonomic scope" value="Eukaryota"/>
</dbReference>
<dbReference type="OrthoDB" id="27073at2759"/>
<dbReference type="InterPro" id="IPR016157">
    <property type="entry name" value="Cullin_CS"/>
</dbReference>
<feature type="compositionally biased region" description="Polar residues" evidence="6">
    <location>
        <begin position="105"/>
        <end position="114"/>
    </location>
</feature>
<dbReference type="Gene3D" id="1.10.10.10">
    <property type="entry name" value="Winged helix-like DNA-binding domain superfamily/Winged helix DNA-binding domain"/>
    <property type="match status" value="1"/>
</dbReference>
<dbReference type="InterPro" id="IPR036390">
    <property type="entry name" value="WH_DNA-bd_sf"/>
</dbReference>
<dbReference type="Pfam" id="PF00888">
    <property type="entry name" value="Cullin"/>
    <property type="match status" value="1"/>
</dbReference>
<evidence type="ECO:0000313" key="9">
    <source>
        <dbReference type="Proteomes" id="UP000018144"/>
    </source>
</evidence>
<dbReference type="InterPro" id="IPR036388">
    <property type="entry name" value="WH-like_DNA-bd_sf"/>
</dbReference>
<dbReference type="OMA" id="NYQEQTW"/>
<feature type="region of interest" description="Disordered" evidence="6">
    <location>
        <begin position="1"/>
        <end position="84"/>
    </location>
</feature>
<feature type="compositionally biased region" description="Low complexity" evidence="6">
    <location>
        <begin position="25"/>
        <end position="39"/>
    </location>
</feature>
<dbReference type="InterPro" id="IPR036317">
    <property type="entry name" value="Cullin_homology_sf"/>
</dbReference>
<dbReference type="InterPro" id="IPR045093">
    <property type="entry name" value="Cullin"/>
</dbReference>
<proteinExistence type="inferred from homology"/>